<dbReference type="Proteomes" id="UP000539473">
    <property type="component" value="Unassembled WGS sequence"/>
</dbReference>
<dbReference type="SUPFAM" id="SSF48208">
    <property type="entry name" value="Six-hairpin glycosidases"/>
    <property type="match status" value="1"/>
</dbReference>
<keyword evidence="4" id="KW-1185">Reference proteome</keyword>
<dbReference type="AlphaFoldDB" id="A0A7W8KE61"/>
<dbReference type="Proteomes" id="UP000619376">
    <property type="component" value="Unassembled WGS sequence"/>
</dbReference>
<reference evidence="4" key="2">
    <citation type="journal article" date="2019" name="Int. J. Syst. Evol. Microbiol.">
        <title>The Global Catalogue of Microorganisms (GCM) 10K type strain sequencing project: providing services to taxonomists for standard genome sequencing and annotation.</title>
        <authorList>
            <consortium name="The Broad Institute Genomics Platform"/>
            <consortium name="The Broad Institute Genome Sequencing Center for Infectious Disease"/>
            <person name="Wu L."/>
            <person name="Ma J."/>
        </authorList>
    </citation>
    <scope>NUCLEOTIDE SEQUENCE [LARGE SCALE GENOMIC DNA]</scope>
    <source>
        <strain evidence="4">CGMCC 1.18437</strain>
    </source>
</reference>
<dbReference type="InterPro" id="IPR008928">
    <property type="entry name" value="6-hairpin_glycosidase_sf"/>
</dbReference>
<dbReference type="PIRSF" id="PIRSF021505">
    <property type="entry name" value="O_gly_hdrol"/>
    <property type="match status" value="1"/>
</dbReference>
<dbReference type="PANTHER" id="PTHR47791">
    <property type="entry name" value="MEIOTICALLY UP-REGULATED GENE 191 PROTEIN"/>
    <property type="match status" value="1"/>
</dbReference>
<evidence type="ECO:0000313" key="2">
    <source>
        <dbReference type="EMBL" id="MBB5376525.1"/>
    </source>
</evidence>
<evidence type="ECO:0000313" key="1">
    <source>
        <dbReference type="EMBL" id="GHF43373.1"/>
    </source>
</evidence>
<reference evidence="1" key="1">
    <citation type="journal article" date="2014" name="Int. J. Syst. Evol. Microbiol.">
        <title>Complete genome of a new Firmicutes species belonging to the dominant human colonic microbiota ('Ruminococcus bicirculans') reveals two chromosomes and a selective capacity to utilize plant glucans.</title>
        <authorList>
            <consortium name="NISC Comparative Sequencing Program"/>
            <person name="Wegmann U."/>
            <person name="Louis P."/>
            <person name="Goesmann A."/>
            <person name="Henrissat B."/>
            <person name="Duncan S.H."/>
            <person name="Flint H.J."/>
        </authorList>
    </citation>
    <scope>NUCLEOTIDE SEQUENCE</scope>
    <source>
        <strain evidence="1">CGMCC 1.18437</strain>
    </source>
</reference>
<dbReference type="EMBL" id="JACHFK010000004">
    <property type="protein sequence ID" value="MBB5376525.1"/>
    <property type="molecule type" value="Genomic_DNA"/>
</dbReference>
<dbReference type="Pfam" id="PF03663">
    <property type="entry name" value="Glyco_hydro_76"/>
    <property type="match status" value="1"/>
</dbReference>
<dbReference type="InterPro" id="IPR005198">
    <property type="entry name" value="Glyco_hydro_76"/>
</dbReference>
<reference evidence="1" key="4">
    <citation type="submission" date="2024-05" db="EMBL/GenBank/DDBJ databases">
        <authorList>
            <person name="Sun Q."/>
            <person name="Zhou Y."/>
        </authorList>
    </citation>
    <scope>NUCLEOTIDE SEQUENCE</scope>
    <source>
        <strain evidence="1">CGMCC 1.18437</strain>
    </source>
</reference>
<name>A0A7W8KE61_9DEIO</name>
<dbReference type="Gene3D" id="1.50.10.20">
    <property type="match status" value="1"/>
</dbReference>
<comment type="caution">
    <text evidence="2">The sequence shown here is derived from an EMBL/GenBank/DDBJ whole genome shotgun (WGS) entry which is preliminary data.</text>
</comment>
<sequence>MIHPLSTLNWTQRAEAAQHTLRERFWNPTQHVMNQRFPCEGGCNEPYIYWWHAHTLDVLVDALLRTGDSRYTSTLREAFEGARTLNGGTLLHNWYDDMQWMALALLRAFEATGEPAYLDGVRDLWADIQGGWNDHCGGGIAWKKDQPDYKNTPANAPAAILAARLYRRFGKDADLAWARRIYAWTREHLVDPVSGFVWDGMNRLGDGQLEDGWHFTYNQGAYLGAGLALHRATGETAYLDDAIRTAEAARARLSDPTSGVLPDEGDGDGGLFKGIFVRYLTLLIREQARPEWTALLHRNGNALVQNGIDPDTGLYALRWDRPPPRPTSDHPVSLSGQLSGVMVFEALATLERRNLLS</sequence>
<dbReference type="RefSeq" id="WP_184111206.1">
    <property type="nucleotide sequence ID" value="NZ_BNAJ01000004.1"/>
</dbReference>
<gene>
    <name evidence="1" type="ORF">GCM10017781_19760</name>
    <name evidence="2" type="ORF">HNQ07_001989</name>
</gene>
<evidence type="ECO:0000313" key="3">
    <source>
        <dbReference type="Proteomes" id="UP000539473"/>
    </source>
</evidence>
<dbReference type="InterPro" id="IPR014512">
    <property type="entry name" value="O_gly_hydro"/>
</dbReference>
<evidence type="ECO:0000313" key="4">
    <source>
        <dbReference type="Proteomes" id="UP000619376"/>
    </source>
</evidence>
<dbReference type="GO" id="GO:0016787">
    <property type="term" value="F:hydrolase activity"/>
    <property type="evidence" value="ECO:0007669"/>
    <property type="project" value="UniProtKB-KW"/>
</dbReference>
<accession>A0A7W8KE61</accession>
<protein>
    <submittedName>
        <fullName evidence="1">Glycoside hydrolase</fullName>
    </submittedName>
    <submittedName>
        <fullName evidence="2">Putative alpha-1,6-mannanase (GH76 family)</fullName>
    </submittedName>
</protein>
<dbReference type="InterPro" id="IPR053169">
    <property type="entry name" value="MUG_Protein"/>
</dbReference>
<proteinExistence type="predicted"/>
<keyword evidence="1" id="KW-0378">Hydrolase</keyword>
<dbReference type="EMBL" id="BNAJ01000004">
    <property type="protein sequence ID" value="GHF43373.1"/>
    <property type="molecule type" value="Genomic_DNA"/>
</dbReference>
<reference evidence="2 3" key="3">
    <citation type="submission" date="2020-08" db="EMBL/GenBank/DDBJ databases">
        <title>Genomic Encyclopedia of Type Strains, Phase IV (KMG-IV): sequencing the most valuable type-strain genomes for metagenomic binning, comparative biology and taxonomic classification.</title>
        <authorList>
            <person name="Goeker M."/>
        </authorList>
    </citation>
    <scope>NUCLEOTIDE SEQUENCE [LARGE SCALE GENOMIC DNA]</scope>
    <source>
        <strain evidence="2 3">DSM 27521</strain>
    </source>
</reference>
<organism evidence="2 3">
    <name type="scientific">Deinococcus metalli</name>
    <dbReference type="NCBI Taxonomy" id="1141878"/>
    <lineage>
        <taxon>Bacteria</taxon>
        <taxon>Thermotogati</taxon>
        <taxon>Deinococcota</taxon>
        <taxon>Deinococci</taxon>
        <taxon>Deinococcales</taxon>
        <taxon>Deinococcaceae</taxon>
        <taxon>Deinococcus</taxon>
    </lineage>
</organism>
<dbReference type="PANTHER" id="PTHR47791:SF3">
    <property type="entry name" value="MEIOTICALLY UP-REGULATED GENE 191 PROTEIN"/>
    <property type="match status" value="1"/>
</dbReference>
<dbReference type="GO" id="GO:0005975">
    <property type="term" value="P:carbohydrate metabolic process"/>
    <property type="evidence" value="ECO:0007669"/>
    <property type="project" value="InterPro"/>
</dbReference>